<proteinExistence type="predicted"/>
<reference evidence="3 4" key="1">
    <citation type="submission" date="2020-08" db="EMBL/GenBank/DDBJ databases">
        <title>Genomic Encyclopedia of Type Strains, Phase III (KMG-III): the genomes of soil and plant-associated and newly described type strains.</title>
        <authorList>
            <person name="Whitman W."/>
        </authorList>
    </citation>
    <scope>NUCLEOTIDE SEQUENCE [LARGE SCALE GENOMIC DNA]</scope>
    <source>
        <strain evidence="3 4">CECT 7247</strain>
    </source>
</reference>
<dbReference type="InterPro" id="IPR029058">
    <property type="entry name" value="AB_hydrolase_fold"/>
</dbReference>
<feature type="region of interest" description="Disordered" evidence="1">
    <location>
        <begin position="608"/>
        <end position="704"/>
    </location>
</feature>
<feature type="region of interest" description="Disordered" evidence="1">
    <location>
        <begin position="1"/>
        <end position="35"/>
    </location>
</feature>
<dbReference type="SUPFAM" id="SSF53474">
    <property type="entry name" value="alpha/beta-Hydrolases"/>
    <property type="match status" value="1"/>
</dbReference>
<organism evidence="3 4">
    <name type="scientific">Roseateles terrae</name>
    <dbReference type="NCBI Taxonomy" id="431060"/>
    <lineage>
        <taxon>Bacteria</taxon>
        <taxon>Pseudomonadati</taxon>
        <taxon>Pseudomonadota</taxon>
        <taxon>Betaproteobacteria</taxon>
        <taxon>Burkholderiales</taxon>
        <taxon>Sphaerotilaceae</taxon>
        <taxon>Roseateles</taxon>
    </lineage>
</organism>
<dbReference type="Pfam" id="PF00112">
    <property type="entry name" value="Peptidase_C1"/>
    <property type="match status" value="1"/>
</dbReference>
<feature type="domain" description="Peptidase C1A papain C-terminal" evidence="2">
    <location>
        <begin position="69"/>
        <end position="260"/>
    </location>
</feature>
<evidence type="ECO:0000256" key="1">
    <source>
        <dbReference type="SAM" id="MobiDB-lite"/>
    </source>
</evidence>
<feature type="compositionally biased region" description="Low complexity" evidence="1">
    <location>
        <begin position="660"/>
        <end position="669"/>
    </location>
</feature>
<protein>
    <recommendedName>
        <fullName evidence="2">Peptidase C1A papain C-terminal domain-containing protein</fullName>
    </recommendedName>
</protein>
<dbReference type="InterPro" id="IPR038765">
    <property type="entry name" value="Papain-like_cys_pep_sf"/>
</dbReference>
<evidence type="ECO:0000313" key="4">
    <source>
        <dbReference type="Proteomes" id="UP000574369"/>
    </source>
</evidence>
<evidence type="ECO:0000259" key="2">
    <source>
        <dbReference type="Pfam" id="PF00112"/>
    </source>
</evidence>
<name>A0ABR6GNB2_9BURK</name>
<keyword evidence="4" id="KW-1185">Reference proteome</keyword>
<dbReference type="RefSeq" id="WP_088448823.1">
    <property type="nucleotide sequence ID" value="NZ_JACHXO010000001.1"/>
</dbReference>
<evidence type="ECO:0000313" key="3">
    <source>
        <dbReference type="EMBL" id="MBB3193613.1"/>
    </source>
</evidence>
<dbReference type="EMBL" id="JACHXO010000001">
    <property type="protein sequence ID" value="MBB3193613.1"/>
    <property type="molecule type" value="Genomic_DNA"/>
</dbReference>
<comment type="caution">
    <text evidence="3">The sequence shown here is derived from an EMBL/GenBank/DDBJ whole genome shotgun (WGS) entry which is preliminary data.</text>
</comment>
<accession>A0ABR6GNB2</accession>
<dbReference type="SUPFAM" id="SSF54001">
    <property type="entry name" value="Cysteine proteinases"/>
    <property type="match status" value="1"/>
</dbReference>
<feature type="compositionally biased region" description="Polar residues" evidence="1">
    <location>
        <begin position="608"/>
        <end position="619"/>
    </location>
</feature>
<dbReference type="CDD" id="cd02619">
    <property type="entry name" value="Peptidase_C1"/>
    <property type="match status" value="1"/>
</dbReference>
<gene>
    <name evidence="3" type="ORF">FHS28_000978</name>
</gene>
<dbReference type="Gene3D" id="3.90.70.10">
    <property type="entry name" value="Cysteine proteinases"/>
    <property type="match status" value="1"/>
</dbReference>
<feature type="compositionally biased region" description="Low complexity" evidence="1">
    <location>
        <begin position="682"/>
        <end position="700"/>
    </location>
</feature>
<sequence>MAATPRPRKSKQDRPPAKSTASSRRAAPVNRVKNARPDAMDFRDLMFVPTLIEVPTTRPLSDYKKVKVPILDQGSEGACTGFGLATVANYLLRVRKVVPDKVPVSGRMFYENARRYDEWPGEHYTGSSARGAMKGWHKHGVCAEEDWPYDLGPKGPRGLTENRTSEALKRPLGAYYRVNHKDLIAMHAAITEVGILYATATVHEGWDRVGKDGIIHQDPDAAPTGGHAFAIVAYDEWGFWIQNSWGRGWGAGGFGRISYDDWLDNGTDVWVARLGAPVVLRKADSISRVHAPVSGMSAAYSYSDLRPHIISVGNDGQLQAGGDYGTTEAELARIFTEDIPRVVEAWPVKRLMLYAHGGLVSEEAAVQRLSEYRPALLESGVYPLSFIWHSDFWTTLKNLLVDAVRRRRPEGILDDTKDFLLDRVDDMLEPLARALSGRLQWKEMKSNATQASHPGGAAWRTAQHLADLVKVYPDLQINVVGHSAGSILNGPLLQLLTQTHGLKINTCTLWAPACTVQLFKEDYAPLIQSKAIDRFAIYTLNDKAEQDDDCAGIYHKSLLYLVSNAFEDQERIPGLRDGVALLGMQKFIDADPELVRWVSSGSAEWILSPNNEPETSLRASTARHHGDFDDDPATVRSTFARLVQPGVAAGGTRPQRSKGKGASSAEGESGTQGRQEPRGSSRRAAAAAMTDPTPTDSDAACVVPDVKFFKSAKSLRERREEIDRKSSNSA</sequence>
<dbReference type="Proteomes" id="UP000574369">
    <property type="component" value="Unassembled WGS sequence"/>
</dbReference>
<dbReference type="InterPro" id="IPR000668">
    <property type="entry name" value="Peptidase_C1A_C"/>
</dbReference>